<keyword evidence="5" id="KW-0539">Nucleus</keyword>
<feature type="compositionally biased region" description="Polar residues" evidence="7">
    <location>
        <begin position="1322"/>
        <end position="1349"/>
    </location>
</feature>
<dbReference type="GO" id="GO:0140445">
    <property type="term" value="C:chromosome, telomeric repeat region"/>
    <property type="evidence" value="ECO:0007669"/>
    <property type="project" value="TreeGrafter"/>
</dbReference>
<feature type="compositionally biased region" description="Polar residues" evidence="7">
    <location>
        <begin position="62"/>
        <end position="71"/>
    </location>
</feature>
<evidence type="ECO:0000256" key="1">
    <source>
        <dbReference type="ARBA" id="ARBA00004123"/>
    </source>
</evidence>
<feature type="compositionally biased region" description="Basic and acidic residues" evidence="7">
    <location>
        <begin position="1299"/>
        <end position="1318"/>
    </location>
</feature>
<feature type="region of interest" description="Disordered" evidence="7">
    <location>
        <begin position="1413"/>
        <end position="1615"/>
    </location>
</feature>
<dbReference type="InterPro" id="IPR016024">
    <property type="entry name" value="ARM-type_fold"/>
</dbReference>
<feature type="compositionally biased region" description="Polar residues" evidence="7">
    <location>
        <begin position="1170"/>
        <end position="1180"/>
    </location>
</feature>
<dbReference type="PANTHER" id="PTHR22928">
    <property type="entry name" value="TELOMERE-ASSOCIATED PROTEIN RIF1"/>
    <property type="match status" value="1"/>
</dbReference>
<evidence type="ECO:0000256" key="7">
    <source>
        <dbReference type="SAM" id="MobiDB-lite"/>
    </source>
</evidence>
<feature type="compositionally biased region" description="Polar residues" evidence="7">
    <location>
        <begin position="89"/>
        <end position="103"/>
    </location>
</feature>
<keyword evidence="6" id="KW-0131">Cell cycle</keyword>
<dbReference type="InterPro" id="IPR022031">
    <property type="entry name" value="Rif1_N"/>
</dbReference>
<feature type="region of interest" description="Disordered" evidence="7">
    <location>
        <begin position="1"/>
        <end position="103"/>
    </location>
</feature>
<dbReference type="GO" id="GO:0005634">
    <property type="term" value="C:nucleus"/>
    <property type="evidence" value="ECO:0007669"/>
    <property type="project" value="UniProtKB-SubCell"/>
</dbReference>
<sequence>MVQALGPLSARPPTPPRTSSRIELNHTQDTPIAVKTSNDSPLATTASNGGLASRKSKRVNFSPWTKSQPNKSDLKALPPSNECKPSKSILKTTSSPAPVNSPSVTSYTPESFAMLLESITQQLAGESVSSRLDAYMQFFGALRAYDGLPGGQEIADKLGLITQFIQRDVTRDLGTGGPSDTNLVTQALKLATALVWHTEICAQLPDDFKIFLVDHSINGLQDAKLPKSVATHYLSILSTQTFHAKIMNNARLNRLMSVLHDITNRVNGNAITLQRLAIYQRILNQNKSLFISQTALWMNHLISGLLHHIKDVRIKAISLSYQTSLAFGPNPILSKNIRDNLDRPIGQDRKLVQEVSERMSRMMSSVDTGVHVPQIWIAVILLLRNRRLPVDHWEHLKEFTTPLQKCFNCSDGQTRAQSIIAWNRFVCVIGPNDATNPAVLKILIRAILSQLERRSQSKLTSQPNQMVLCSYYNLLYYAFRPSASYQHLDIVWEEYLAMPSSTTFSMVPGLSDKLAQVLSNMLWSSQAKVWLENKANESNRLLPEELPSLDCRWVRSRITAVLKVFENIFRSSTWSDDIEQSSIAAAWVSLSRALSYASSKEITPSPESMQAVAHMLGLLQRLWKAGPSSLNAIEDNSLDKFFDRFRFLSTTMIISLGSIPFTEKLLLKTADEKFQAANTPTHRSLRVNTSLDSPILHLLRLVSDVSGVREPTASYLRLINDTLGAACKGRTARSSRLELLRQCADLYPSESPFSFRNHNFAQVSWKSTARLAADSICSYPIESARERDGSVLRDYDNAIRILSTGLKFSDITQEWDQLVDSLIRVVRTEKGDDAIATMVVEPLSECMMALRVRDTYLPAASLFRHSLSITYCQYNVRNTEGSVGGQDRHASDSSIFPTKLVELVNRILRESYESFDPTVTNGVADFLESFTSLLSSGVPAFRSAILETTQQPLALWLKDDVRKVNVESGVESRILTAGRALSSAVINILQACSPHNASCLQRFEPIICAGLESSHMSIAKRFRDFWNPSFGQQKSLPYPESISRALQQLESQIKLQNSGQGQRHAGLPTTSLESQALNSNRVDMSEKSRIAFILDHPVEPSYPVGFNSSPVTRVIEPRVAQQPGEARPHQSAEPNETDQVGIEEASVSFLPPSEEPKKRTDVFSMIENLRSSSPPTNTPQEYGFMTPPQLRGLRGPDRESGTPQTPTLPPVVADNEDGFLGSSPTPGIRARTQSVGSQIPSSLSTPAMDSRFDSDIPSSPPELKSQGANARNKQMSLTTAAVENRVNKKKKAKKAKRSASKDKKRPDGQHTQSEEAREGPSQAGTPLSSRLRSSTGKTPKADAQSTAEPQPNIPPVGEPDLVANASKFNHGSPDKPMSSKSTAKNVAVSGETTDCLEPACDWIVDSFSDDMETQIASQLEQDLEFAVDSDKPDQEQEAGLPSEPPSEPPMTRKRKRDEENASTPSSKERRRSTRRPAKEIDDTDLEEPRSTRSKKSVLLSNAQQVESSPAGSAPKKQKLHVKGDADDVPARLPDLQLDNIGATKVNEVTASQKRRSSRLSGHSPLAVPKEGATPRKSPRNGRWRKRSAKRKGNASREPSPKSEAQSEETAIAASHDDCQEEIHQGSFEQNDIQHPEEPATHTPAAENMATALTNEKELPTNQELKTDINIGNAEVHSVPQTRKQALSQTTQADAHPENIGSATGIITSFRNLLDDIKSATLDRDAIRQIDDLMFEIRVETGEALRRHTG</sequence>
<feature type="region of interest" description="Disordered" evidence="7">
    <location>
        <begin position="1055"/>
        <end position="1077"/>
    </location>
</feature>
<dbReference type="Pfam" id="PF12231">
    <property type="entry name" value="Rif1_N"/>
    <property type="match status" value="1"/>
</dbReference>
<evidence type="ECO:0000259" key="8">
    <source>
        <dbReference type="Pfam" id="PF12231"/>
    </source>
</evidence>
<feature type="compositionally biased region" description="Basic residues" evidence="7">
    <location>
        <begin position="1287"/>
        <end position="1298"/>
    </location>
</feature>
<reference evidence="9 10" key="1">
    <citation type="submission" date="2019-04" db="EMBL/GenBank/DDBJ databases">
        <title>Friends and foes A comparative genomics study of 23 Aspergillus species from section Flavi.</title>
        <authorList>
            <consortium name="DOE Joint Genome Institute"/>
            <person name="Kjaerbolling I."/>
            <person name="Vesth T."/>
            <person name="Frisvad J.C."/>
            <person name="Nybo J.L."/>
            <person name="Theobald S."/>
            <person name="Kildgaard S."/>
            <person name="Isbrandt T."/>
            <person name="Kuo A."/>
            <person name="Sato A."/>
            <person name="Lyhne E.K."/>
            <person name="Kogle M.E."/>
            <person name="Wiebenga A."/>
            <person name="Kun R.S."/>
            <person name="Lubbers R.J."/>
            <person name="Makela M.R."/>
            <person name="Barry K."/>
            <person name="Chovatia M."/>
            <person name="Clum A."/>
            <person name="Daum C."/>
            <person name="Haridas S."/>
            <person name="He G."/>
            <person name="LaButti K."/>
            <person name="Lipzen A."/>
            <person name="Mondo S."/>
            <person name="Riley R."/>
            <person name="Salamov A."/>
            <person name="Simmons B.A."/>
            <person name="Magnuson J.K."/>
            <person name="Henrissat B."/>
            <person name="Mortensen U.H."/>
            <person name="Larsen T.O."/>
            <person name="Devries R.P."/>
            <person name="Grigoriev I.V."/>
            <person name="Machida M."/>
            <person name="Baker S.E."/>
            <person name="Andersen M.R."/>
        </authorList>
    </citation>
    <scope>NUCLEOTIDE SEQUENCE [LARGE SCALE GENOMIC DNA]</scope>
    <source>
        <strain evidence="9 10">CBS 117625</strain>
    </source>
</reference>
<feature type="compositionally biased region" description="Basic and acidic residues" evidence="7">
    <location>
        <begin position="1476"/>
        <end position="1490"/>
    </location>
</feature>
<evidence type="ECO:0000256" key="6">
    <source>
        <dbReference type="ARBA" id="ARBA00023306"/>
    </source>
</evidence>
<keyword evidence="4" id="KW-0779">Telomere</keyword>
<feature type="compositionally biased region" description="Polar residues" evidence="7">
    <location>
        <begin position="25"/>
        <end position="50"/>
    </location>
</feature>
<evidence type="ECO:0000313" key="10">
    <source>
        <dbReference type="Proteomes" id="UP000325672"/>
    </source>
</evidence>
<dbReference type="Proteomes" id="UP000325672">
    <property type="component" value="Unassembled WGS sequence"/>
</dbReference>
<feature type="compositionally biased region" description="Polar residues" evidence="7">
    <location>
        <begin position="1498"/>
        <end position="1510"/>
    </location>
</feature>
<dbReference type="PANTHER" id="PTHR22928:SF3">
    <property type="entry name" value="TELOMERE-ASSOCIATED PROTEIN RIF1"/>
    <property type="match status" value="1"/>
</dbReference>
<dbReference type="EMBL" id="ML743610">
    <property type="protein sequence ID" value="KAE8133909.1"/>
    <property type="molecule type" value="Genomic_DNA"/>
</dbReference>
<feature type="domain" description="Telomere-associated protein Rif1 N-terminal" evidence="8">
    <location>
        <begin position="123"/>
        <end position="495"/>
    </location>
</feature>
<feature type="region of interest" description="Disordered" evidence="7">
    <location>
        <begin position="1120"/>
        <end position="1141"/>
    </location>
</feature>
<evidence type="ECO:0000256" key="4">
    <source>
        <dbReference type="ARBA" id="ARBA00022895"/>
    </source>
</evidence>
<protein>
    <submittedName>
        <fullName evidence="9">Rap1-interacting factor 1 N terminal-domain-containing protein</fullName>
    </submittedName>
</protein>
<evidence type="ECO:0000256" key="5">
    <source>
        <dbReference type="ARBA" id="ARBA00023242"/>
    </source>
</evidence>
<evidence type="ECO:0000256" key="2">
    <source>
        <dbReference type="ARBA" id="ARBA00004574"/>
    </source>
</evidence>
<name>A0A5N6SJ32_ASPPS</name>
<dbReference type="GeneID" id="43639785"/>
<feature type="compositionally biased region" description="Polar residues" evidence="7">
    <location>
        <begin position="1266"/>
        <end position="1281"/>
    </location>
</feature>
<accession>A0A5N6SJ32</accession>
<dbReference type="GO" id="GO:0000723">
    <property type="term" value="P:telomere maintenance"/>
    <property type="evidence" value="ECO:0007669"/>
    <property type="project" value="TreeGrafter"/>
</dbReference>
<keyword evidence="10" id="KW-1185">Reference proteome</keyword>
<keyword evidence="3" id="KW-0158">Chromosome</keyword>
<proteinExistence type="predicted"/>
<dbReference type="SUPFAM" id="SSF48371">
    <property type="entry name" value="ARM repeat"/>
    <property type="match status" value="1"/>
</dbReference>
<feature type="compositionally biased region" description="Basic residues" evidence="7">
    <location>
        <begin position="1576"/>
        <end position="1593"/>
    </location>
</feature>
<feature type="compositionally biased region" description="Polar residues" evidence="7">
    <location>
        <begin position="1231"/>
        <end position="1247"/>
    </location>
</feature>
<feature type="region of interest" description="Disordered" evidence="7">
    <location>
        <begin position="1170"/>
        <end position="1397"/>
    </location>
</feature>
<feature type="compositionally biased region" description="Polar residues" evidence="7">
    <location>
        <begin position="1068"/>
        <end position="1077"/>
    </location>
</feature>
<dbReference type="OrthoDB" id="5399929at2759"/>
<dbReference type="RefSeq" id="XP_031909972.1">
    <property type="nucleotide sequence ID" value="XM_032055575.1"/>
</dbReference>
<organism evidence="9 10">
    <name type="scientific">Aspergillus pseudotamarii</name>
    <dbReference type="NCBI Taxonomy" id="132259"/>
    <lineage>
        <taxon>Eukaryota</taxon>
        <taxon>Fungi</taxon>
        <taxon>Dikarya</taxon>
        <taxon>Ascomycota</taxon>
        <taxon>Pezizomycotina</taxon>
        <taxon>Eurotiomycetes</taxon>
        <taxon>Eurotiomycetidae</taxon>
        <taxon>Eurotiales</taxon>
        <taxon>Aspergillaceae</taxon>
        <taxon>Aspergillus</taxon>
        <taxon>Aspergillus subgen. Circumdati</taxon>
    </lineage>
</organism>
<evidence type="ECO:0000313" key="9">
    <source>
        <dbReference type="EMBL" id="KAE8133909.1"/>
    </source>
</evidence>
<comment type="subcellular location">
    <subcellularLocation>
        <location evidence="2">Chromosome</location>
        <location evidence="2">Telomere</location>
    </subcellularLocation>
    <subcellularLocation>
        <location evidence="1">Nucleus</location>
    </subcellularLocation>
</comment>
<gene>
    <name evidence="9" type="ORF">BDV38DRAFT_257079</name>
</gene>
<evidence type="ECO:0000256" key="3">
    <source>
        <dbReference type="ARBA" id="ARBA00022454"/>
    </source>
</evidence>